<feature type="transmembrane region" description="Helical" evidence="8">
    <location>
        <begin position="351"/>
        <end position="373"/>
    </location>
</feature>
<dbReference type="Pfam" id="PF07690">
    <property type="entry name" value="MFS_1"/>
    <property type="match status" value="1"/>
</dbReference>
<reference evidence="10 11" key="1">
    <citation type="journal article" date="2004" name="Science">
        <title>The Ashbya gossypii genome as a tool for mapping the ancient Saccharomyces cerevisiae genome.</title>
        <authorList>
            <person name="Dietrich F.S."/>
            <person name="Voegeli S."/>
            <person name="Brachat S."/>
            <person name="Lerch A."/>
            <person name="Gates K."/>
            <person name="Steiner S."/>
            <person name="Mohr C."/>
            <person name="Pohlmann R."/>
            <person name="Luedi P."/>
            <person name="Choi S."/>
            <person name="Wing R.A."/>
            <person name="Flavier A."/>
            <person name="Gaffney T.D."/>
            <person name="Philippsen P."/>
        </authorList>
    </citation>
    <scope>NUCLEOTIDE SEQUENCE [LARGE SCALE GENOMIC DNA]</scope>
    <source>
        <strain evidence="11">ATCC 10895 / CBS 109.51 / FGSC 9923 / NRRL Y-1056</strain>
    </source>
</reference>
<comment type="similarity">
    <text evidence="6">Belongs to the major facilitator superfamily. CAR1 family.</text>
</comment>
<evidence type="ECO:0000256" key="3">
    <source>
        <dbReference type="ARBA" id="ARBA00022692"/>
    </source>
</evidence>
<evidence type="ECO:0000256" key="5">
    <source>
        <dbReference type="ARBA" id="ARBA00023136"/>
    </source>
</evidence>
<feature type="domain" description="Major facilitator superfamily (MFS) profile" evidence="9">
    <location>
        <begin position="71"/>
        <end position="518"/>
    </location>
</feature>
<proteinExistence type="inferred from homology"/>
<evidence type="ECO:0000256" key="4">
    <source>
        <dbReference type="ARBA" id="ARBA00022989"/>
    </source>
</evidence>
<accession>Q75B35</accession>
<dbReference type="GO" id="GO:0032973">
    <property type="term" value="P:amino acid export across plasma membrane"/>
    <property type="evidence" value="ECO:0007669"/>
    <property type="project" value="EnsemblFungi"/>
</dbReference>
<dbReference type="Gene3D" id="1.20.1250.20">
    <property type="entry name" value="MFS general substrate transporter like domains"/>
    <property type="match status" value="1"/>
</dbReference>
<evidence type="ECO:0000256" key="7">
    <source>
        <dbReference type="SAM" id="MobiDB-lite"/>
    </source>
</evidence>
<feature type="transmembrane region" description="Helical" evidence="8">
    <location>
        <begin position="432"/>
        <end position="454"/>
    </location>
</feature>
<dbReference type="AlphaFoldDB" id="Q75B35"/>
<dbReference type="PROSITE" id="PS50850">
    <property type="entry name" value="MFS"/>
    <property type="match status" value="1"/>
</dbReference>
<feature type="transmembrane region" description="Helical" evidence="8">
    <location>
        <begin position="496"/>
        <end position="517"/>
    </location>
</feature>
<dbReference type="GO" id="GO:0015565">
    <property type="term" value="F:threonine efflux transmembrane transporter activity"/>
    <property type="evidence" value="ECO:0007669"/>
    <property type="project" value="EnsemblFungi"/>
</dbReference>
<feature type="transmembrane region" description="Helical" evidence="8">
    <location>
        <begin position="195"/>
        <end position="219"/>
    </location>
</feature>
<dbReference type="RefSeq" id="NP_983838.1">
    <property type="nucleotide sequence ID" value="NM_209191.1"/>
</dbReference>
<keyword evidence="11" id="KW-1185">Reference proteome</keyword>
<dbReference type="EMBL" id="AE016817">
    <property type="protein sequence ID" value="AAS51662.1"/>
    <property type="molecule type" value="Genomic_DNA"/>
</dbReference>
<dbReference type="OrthoDB" id="440553at2759"/>
<feature type="transmembrane region" description="Helical" evidence="8">
    <location>
        <begin position="466"/>
        <end position="484"/>
    </location>
</feature>
<dbReference type="InterPro" id="IPR020846">
    <property type="entry name" value="MFS_dom"/>
</dbReference>
<evidence type="ECO:0000313" key="10">
    <source>
        <dbReference type="EMBL" id="AAS51662.1"/>
    </source>
</evidence>
<dbReference type="GeneID" id="4619973"/>
<dbReference type="InterPro" id="IPR011701">
    <property type="entry name" value="MFS"/>
</dbReference>
<evidence type="ECO:0000256" key="8">
    <source>
        <dbReference type="SAM" id="Phobius"/>
    </source>
</evidence>
<feature type="transmembrane region" description="Helical" evidence="8">
    <location>
        <begin position="225"/>
        <end position="245"/>
    </location>
</feature>
<dbReference type="GO" id="GO:0022857">
    <property type="term" value="F:transmembrane transporter activity"/>
    <property type="evidence" value="ECO:0000318"/>
    <property type="project" value="GO_Central"/>
</dbReference>
<dbReference type="InParanoid" id="Q75B35"/>
<dbReference type="PANTHER" id="PTHR23502">
    <property type="entry name" value="MAJOR FACILITATOR SUPERFAMILY"/>
    <property type="match status" value="1"/>
</dbReference>
<comment type="subcellular location">
    <subcellularLocation>
        <location evidence="1">Membrane</location>
        <topology evidence="1">Multi-pass membrane protein</topology>
    </subcellularLocation>
</comment>
<feature type="region of interest" description="Disordered" evidence="7">
    <location>
        <begin position="1"/>
        <end position="46"/>
    </location>
</feature>
<protein>
    <submittedName>
        <fullName evidence="10">ADL258Wp</fullName>
    </submittedName>
</protein>
<feature type="transmembrane region" description="Helical" evidence="8">
    <location>
        <begin position="137"/>
        <end position="164"/>
    </location>
</feature>
<dbReference type="eggNOG" id="KOG0255">
    <property type="taxonomic scope" value="Eukaryota"/>
</dbReference>
<feature type="transmembrane region" description="Helical" evidence="8">
    <location>
        <begin position="409"/>
        <end position="426"/>
    </location>
</feature>
<dbReference type="GO" id="GO:0005886">
    <property type="term" value="C:plasma membrane"/>
    <property type="evidence" value="ECO:0000318"/>
    <property type="project" value="GO_Central"/>
</dbReference>
<evidence type="ECO:0000313" key="11">
    <source>
        <dbReference type="Proteomes" id="UP000000591"/>
    </source>
</evidence>
<keyword evidence="2" id="KW-0813">Transport</keyword>
<evidence type="ECO:0000256" key="2">
    <source>
        <dbReference type="ARBA" id="ARBA00022448"/>
    </source>
</evidence>
<dbReference type="InterPro" id="IPR036259">
    <property type="entry name" value="MFS_trans_sf"/>
</dbReference>
<dbReference type="KEGG" id="ago:AGOS_ADL258W"/>
<name>Q75B35_EREGS</name>
<evidence type="ECO:0000256" key="6">
    <source>
        <dbReference type="ARBA" id="ARBA00038347"/>
    </source>
</evidence>
<feature type="compositionally biased region" description="Basic and acidic residues" evidence="7">
    <location>
        <begin position="12"/>
        <end position="28"/>
    </location>
</feature>
<dbReference type="GO" id="GO:0055085">
    <property type="term" value="P:transmembrane transport"/>
    <property type="evidence" value="ECO:0000318"/>
    <property type="project" value="GO_Central"/>
</dbReference>
<keyword evidence="4 8" id="KW-1133">Transmembrane helix</keyword>
<gene>
    <name evidence="10" type="ORF">AGOS_ADL258W</name>
</gene>
<feature type="transmembrane region" description="Helical" evidence="8">
    <location>
        <begin position="69"/>
        <end position="86"/>
    </location>
</feature>
<dbReference type="Proteomes" id="UP000000591">
    <property type="component" value="Chromosome IV"/>
</dbReference>
<evidence type="ECO:0000256" key="1">
    <source>
        <dbReference type="ARBA" id="ARBA00004141"/>
    </source>
</evidence>
<dbReference type="GO" id="GO:0042910">
    <property type="term" value="F:xenobiotic transmembrane transporter activity"/>
    <property type="evidence" value="ECO:0007669"/>
    <property type="project" value="EnsemblFungi"/>
</dbReference>
<dbReference type="HOGENOM" id="CLU_008455_8_4_1"/>
<keyword evidence="3 8" id="KW-0812">Transmembrane</keyword>
<dbReference type="OMA" id="MCGFWSS"/>
<organism evidence="10 11">
    <name type="scientific">Eremothecium gossypii (strain ATCC 10895 / CBS 109.51 / FGSC 9923 / NRRL Y-1056)</name>
    <name type="common">Yeast</name>
    <name type="synonym">Ashbya gossypii</name>
    <dbReference type="NCBI Taxonomy" id="284811"/>
    <lineage>
        <taxon>Eukaryota</taxon>
        <taxon>Fungi</taxon>
        <taxon>Dikarya</taxon>
        <taxon>Ascomycota</taxon>
        <taxon>Saccharomycotina</taxon>
        <taxon>Saccharomycetes</taxon>
        <taxon>Saccharomycetales</taxon>
        <taxon>Saccharomycetaceae</taxon>
        <taxon>Eremothecium</taxon>
    </lineage>
</organism>
<keyword evidence="5 8" id="KW-0472">Membrane</keyword>
<sequence>MLTRISSTDSSPRAKEDVPQLKLLKEADDGLVDSSSSSPEPDEKIGEACVSTSEISKIPHSMLRYSQKWMMVALLTSAGFWSSLGSPAVYPALRNLQREFGVSEDLVNIAVVVYLLFQGVAPTVCSGLADTYGRRPVILMGMLIFIVSSIGIACSNSFALVIALRCIQSSGISPIIAINSGVVGDFTLKSERGTFIGAVSGLTLLGQAFGSLIGASLTAAYNWRAVFWFMTIGCGVCFLANFLFLPETHRCIVGNLSLKPKRNINFSPVLLLPVIRRQFSLQHPHYSSLDDTVAGLDIVAALKIIACPEILLTLLPAGLQFSLWTLSLTSLSQALQSDPYNYPLTTVGLCYLPSGICGLLGSFLTGKLIDIWYRYFADRFQRRSANSSGPSAPFNVLEARIVAGLPQNFISVMAFIIFGWSIQGGWHISVPLVASGVGTFCVMSTLSTSSTLLIDLYPNRASTASSCYNFIRCTLSALFLAVFARMKASMTIGGTFTFLCSLIFVGNCALIFPMKYGMTWRDRRLRRAAEASCN</sequence>
<feature type="transmembrane region" description="Helical" evidence="8">
    <location>
        <begin position="106"/>
        <end position="125"/>
    </location>
</feature>
<dbReference type="PANTHER" id="PTHR23502:SF51">
    <property type="entry name" value="QUINIDINE RESISTANCE PROTEIN 1-RELATED"/>
    <property type="match status" value="1"/>
</dbReference>
<dbReference type="FunCoup" id="Q75B35">
    <property type="interactions" value="67"/>
</dbReference>
<feature type="compositionally biased region" description="Polar residues" evidence="7">
    <location>
        <begin position="1"/>
        <end position="11"/>
    </location>
</feature>
<feature type="transmembrane region" description="Helical" evidence="8">
    <location>
        <begin position="310"/>
        <end position="331"/>
    </location>
</feature>
<evidence type="ECO:0000259" key="9">
    <source>
        <dbReference type="PROSITE" id="PS50850"/>
    </source>
</evidence>
<reference evidence="11" key="2">
    <citation type="journal article" date="2013" name="G3 (Bethesda)">
        <title>Genomes of Ashbya fungi isolated from insects reveal four mating-type loci, numerous translocations, lack of transposons, and distinct gene duplications.</title>
        <authorList>
            <person name="Dietrich F.S."/>
            <person name="Voegeli S."/>
            <person name="Kuo S."/>
            <person name="Philippsen P."/>
        </authorList>
    </citation>
    <scope>GENOME REANNOTATION</scope>
    <source>
        <strain evidence="11">ATCC 10895 / CBS 109.51 / FGSC 9923 / NRRL Y-1056</strain>
    </source>
</reference>
<dbReference type="SUPFAM" id="SSF103473">
    <property type="entry name" value="MFS general substrate transporter"/>
    <property type="match status" value="1"/>
</dbReference>
<dbReference type="GO" id="GO:0008028">
    <property type="term" value="F:monocarboxylic acid transmembrane transporter activity"/>
    <property type="evidence" value="ECO:0007669"/>
    <property type="project" value="EnsemblFungi"/>
</dbReference>